<proteinExistence type="predicted"/>
<evidence type="ECO:0000256" key="3">
    <source>
        <dbReference type="ARBA" id="ARBA00022692"/>
    </source>
</evidence>
<protein>
    <submittedName>
        <fullName evidence="11">H+/Cl- antiporter ClcA</fullName>
    </submittedName>
</protein>
<feature type="transmembrane region" description="Helical" evidence="10">
    <location>
        <begin position="267"/>
        <end position="285"/>
    </location>
</feature>
<keyword evidence="3 10" id="KW-0812">Transmembrane</keyword>
<keyword evidence="9" id="KW-0407">Ion channel</keyword>
<evidence type="ECO:0000256" key="7">
    <source>
        <dbReference type="ARBA" id="ARBA00023173"/>
    </source>
</evidence>
<feature type="transmembrane region" description="Helical" evidence="10">
    <location>
        <begin position="20"/>
        <end position="44"/>
    </location>
</feature>
<keyword evidence="8" id="KW-0868">Chloride</keyword>
<reference evidence="11 12" key="1">
    <citation type="submission" date="2020-08" db="EMBL/GenBank/DDBJ databases">
        <title>Genomic Encyclopedia of Type Strains, Phase III (KMG-III): the genomes of soil and plant-associated and newly described type strains.</title>
        <authorList>
            <person name="Whitman W."/>
        </authorList>
    </citation>
    <scope>NUCLEOTIDE SEQUENCE [LARGE SCALE GENOMIC DNA]</scope>
    <source>
        <strain evidence="11 12">CECT 8654</strain>
    </source>
</reference>
<organism evidence="11 12">
    <name type="scientific">Litorivivens lipolytica</name>
    <dbReference type="NCBI Taxonomy" id="1524264"/>
    <lineage>
        <taxon>Bacteria</taxon>
        <taxon>Pseudomonadati</taxon>
        <taxon>Pseudomonadota</taxon>
        <taxon>Gammaproteobacteria</taxon>
        <taxon>Litorivivens</taxon>
    </lineage>
</organism>
<keyword evidence="5" id="KW-0406">Ion transport</keyword>
<feature type="transmembrane region" description="Helical" evidence="10">
    <location>
        <begin position="198"/>
        <end position="223"/>
    </location>
</feature>
<dbReference type="PANTHER" id="PTHR43427:SF6">
    <property type="entry name" value="CHLORIDE CHANNEL PROTEIN CLC-E"/>
    <property type="match status" value="1"/>
</dbReference>
<dbReference type="SUPFAM" id="SSF81340">
    <property type="entry name" value="Clc chloride channel"/>
    <property type="match status" value="1"/>
</dbReference>
<evidence type="ECO:0000256" key="8">
    <source>
        <dbReference type="ARBA" id="ARBA00023214"/>
    </source>
</evidence>
<dbReference type="Proteomes" id="UP000537130">
    <property type="component" value="Unassembled WGS sequence"/>
</dbReference>
<dbReference type="Pfam" id="PF00654">
    <property type="entry name" value="Voltage_CLC"/>
    <property type="match status" value="1"/>
</dbReference>
<evidence type="ECO:0000256" key="2">
    <source>
        <dbReference type="ARBA" id="ARBA00022448"/>
    </source>
</evidence>
<keyword evidence="12" id="KW-1185">Reference proteome</keyword>
<comment type="subcellular location">
    <subcellularLocation>
        <location evidence="1">Membrane</location>
        <topology evidence="1">Multi-pass membrane protein</topology>
    </subcellularLocation>
</comment>
<evidence type="ECO:0000313" key="11">
    <source>
        <dbReference type="EMBL" id="MBB3048168.1"/>
    </source>
</evidence>
<keyword evidence="6 10" id="KW-0472">Membrane</keyword>
<evidence type="ECO:0000256" key="6">
    <source>
        <dbReference type="ARBA" id="ARBA00023136"/>
    </source>
</evidence>
<dbReference type="GO" id="GO:0034707">
    <property type="term" value="C:chloride channel complex"/>
    <property type="evidence" value="ECO:0007669"/>
    <property type="project" value="UniProtKB-KW"/>
</dbReference>
<dbReference type="AlphaFoldDB" id="A0A7W4Z6E2"/>
<dbReference type="EMBL" id="JACHWY010000002">
    <property type="protein sequence ID" value="MBB3048168.1"/>
    <property type="molecule type" value="Genomic_DNA"/>
</dbReference>
<keyword evidence="2" id="KW-0813">Transport</keyword>
<keyword evidence="7" id="KW-0869">Chloride channel</keyword>
<feature type="transmembrane region" description="Helical" evidence="10">
    <location>
        <begin position="395"/>
        <end position="412"/>
    </location>
</feature>
<dbReference type="InterPro" id="IPR050368">
    <property type="entry name" value="ClC-type_chloride_channel"/>
</dbReference>
<dbReference type="PRINTS" id="PR00762">
    <property type="entry name" value="CLCHANNEL"/>
</dbReference>
<sequence length="578" mass="61573">MMRDLLPHFRRRLASPEAALPYAVLGIVAGAVTAVLMILFRLALEWPLAYWLPGGSAENFEGLRSLWHFALPFGGALLLGMGLQFVNPIHRFTGIPHVIAALHNGRGRLPPGNMITQFIGGLVALLSGQSGGREGPAVHIGAAASSLFGAGLRLPNNSLRVMSACGTAAAIAASFNTPIAGVIFAMEVVMMEYTVAGFVPVILAAVIATTLSQAVFGAIVFLPAGDVNMSSLLELPFIALLGCLGGVLSSVFVLIQSRCLRWANRPVWLRLGIAGFVTGLCALAAPQVLGIGYDSLQATLDGSYGLQLLLILMLLKLIATSVSCGMGMPIGIIGPALLIGAFAGGAIGQLGAMAVPTLAAEHNFYVLMGMAAVMGAILNAPLAALLAVIELTHNLNIIFPAMLAVIAAQLVHRELFKLQSAHQTTLLATQQAVRANPVTLTLLRTSAAALIDRNLRHVAQKPDAETLANLLENPVRWLVITNAEGQRIIVHREHWFPVLSEVDEKELDSLDLLAALENRRRTAAFDINGTLMEALETMNQEGLDSLFVTARRQRRGPPDEGILTREALSDHYNLPIRF</sequence>
<feature type="transmembrane region" description="Helical" evidence="10">
    <location>
        <begin position="305"/>
        <end position="324"/>
    </location>
</feature>
<feature type="transmembrane region" description="Helical" evidence="10">
    <location>
        <begin position="336"/>
        <end position="358"/>
    </location>
</feature>
<dbReference type="InterPro" id="IPR014743">
    <property type="entry name" value="Cl-channel_core"/>
</dbReference>
<name>A0A7W4Z6E2_9GAMM</name>
<dbReference type="CDD" id="cd00400">
    <property type="entry name" value="Voltage_gated_ClC"/>
    <property type="match status" value="1"/>
</dbReference>
<dbReference type="Gene3D" id="1.10.3080.10">
    <property type="entry name" value="Clc chloride channel"/>
    <property type="match status" value="1"/>
</dbReference>
<dbReference type="InterPro" id="IPR001807">
    <property type="entry name" value="ClC"/>
</dbReference>
<dbReference type="PANTHER" id="PTHR43427">
    <property type="entry name" value="CHLORIDE CHANNEL PROTEIN CLC-E"/>
    <property type="match status" value="1"/>
</dbReference>
<evidence type="ECO:0000256" key="9">
    <source>
        <dbReference type="ARBA" id="ARBA00023303"/>
    </source>
</evidence>
<feature type="transmembrane region" description="Helical" evidence="10">
    <location>
        <begin position="364"/>
        <end position="388"/>
    </location>
</feature>
<comment type="caution">
    <text evidence="11">The sequence shown here is derived from an EMBL/GenBank/DDBJ whole genome shotgun (WGS) entry which is preliminary data.</text>
</comment>
<keyword evidence="4 10" id="KW-1133">Transmembrane helix</keyword>
<dbReference type="RefSeq" id="WP_183410928.1">
    <property type="nucleotide sequence ID" value="NZ_JACHWY010000002.1"/>
</dbReference>
<feature type="transmembrane region" description="Helical" evidence="10">
    <location>
        <begin position="235"/>
        <end position="255"/>
    </location>
</feature>
<evidence type="ECO:0000256" key="1">
    <source>
        <dbReference type="ARBA" id="ARBA00004141"/>
    </source>
</evidence>
<accession>A0A7W4Z6E2</accession>
<evidence type="ECO:0000256" key="4">
    <source>
        <dbReference type="ARBA" id="ARBA00022989"/>
    </source>
</evidence>
<evidence type="ECO:0000256" key="10">
    <source>
        <dbReference type="SAM" id="Phobius"/>
    </source>
</evidence>
<dbReference type="GO" id="GO:0005254">
    <property type="term" value="F:chloride channel activity"/>
    <property type="evidence" value="ECO:0007669"/>
    <property type="project" value="UniProtKB-KW"/>
</dbReference>
<feature type="transmembrane region" description="Helical" evidence="10">
    <location>
        <begin position="65"/>
        <end position="86"/>
    </location>
</feature>
<evidence type="ECO:0000256" key="5">
    <source>
        <dbReference type="ARBA" id="ARBA00023065"/>
    </source>
</evidence>
<gene>
    <name evidence="11" type="ORF">FHR99_002434</name>
</gene>
<evidence type="ECO:0000313" key="12">
    <source>
        <dbReference type="Proteomes" id="UP000537130"/>
    </source>
</evidence>